<evidence type="ECO:0000313" key="4">
    <source>
        <dbReference type="Proteomes" id="UP000288943"/>
    </source>
</evidence>
<dbReference type="EMBL" id="JAMDMJ010000018">
    <property type="protein sequence ID" value="MCY9597230.1"/>
    <property type="molecule type" value="Genomic_DNA"/>
</dbReference>
<reference evidence="2 5" key="2">
    <citation type="submission" date="2022-05" db="EMBL/GenBank/DDBJ databases">
        <title>Genome Sequencing of Bee-Associated Microbes.</title>
        <authorList>
            <person name="Dunlap C."/>
        </authorList>
    </citation>
    <scope>NUCLEOTIDE SEQUENCE [LARGE SCALE GENOMIC DNA]</scope>
    <source>
        <strain evidence="2 5">NRRL B-23120</strain>
    </source>
</reference>
<dbReference type="RefSeq" id="WP_042231605.1">
    <property type="nucleotide sequence ID" value="NZ_CP026520.1"/>
</dbReference>
<evidence type="ECO:0000313" key="2">
    <source>
        <dbReference type="EMBL" id="MCY9597230.1"/>
    </source>
</evidence>
<keyword evidence="5" id="KW-1185">Reference proteome</keyword>
<evidence type="ECO:0000313" key="5">
    <source>
        <dbReference type="Proteomes" id="UP001527202"/>
    </source>
</evidence>
<keyword evidence="1" id="KW-0812">Transmembrane</keyword>
<evidence type="ECO:0000256" key="1">
    <source>
        <dbReference type="SAM" id="Phobius"/>
    </source>
</evidence>
<dbReference type="Proteomes" id="UP001527202">
    <property type="component" value="Unassembled WGS sequence"/>
</dbReference>
<dbReference type="OrthoDB" id="2664158at2"/>
<accession>A0A410WPY2</accession>
<keyword evidence="1" id="KW-0472">Membrane</keyword>
<keyword evidence="1" id="KW-1133">Transmembrane helix</keyword>
<organism evidence="3 4">
    <name type="scientific">Paenibacillus chitinolyticus</name>
    <dbReference type="NCBI Taxonomy" id="79263"/>
    <lineage>
        <taxon>Bacteria</taxon>
        <taxon>Bacillati</taxon>
        <taxon>Bacillota</taxon>
        <taxon>Bacilli</taxon>
        <taxon>Bacillales</taxon>
        <taxon>Paenibacillaceae</taxon>
        <taxon>Paenibacillus</taxon>
    </lineage>
</organism>
<proteinExistence type="predicted"/>
<sequence>MTALIVILVIFSLITASVATTIVVLMLRTRSKQRLQSKTILTEGTSAQAVINSIRQTNVQVDDQPEVLLDLTVTQQDGKVVHALVKAVIQIVNIPAFQKGSVIEVKYMTIDNEQKFAVVGSYMP</sequence>
<gene>
    <name evidence="2" type="ORF">M5X16_15830</name>
    <name evidence="3" type="ORF">PC41400_01290</name>
</gene>
<dbReference type="KEGG" id="pchi:PC41400_01290"/>
<dbReference type="AlphaFoldDB" id="A0A410WPY2"/>
<dbReference type="Proteomes" id="UP000288943">
    <property type="component" value="Chromosome"/>
</dbReference>
<feature type="transmembrane region" description="Helical" evidence="1">
    <location>
        <begin position="6"/>
        <end position="27"/>
    </location>
</feature>
<protein>
    <submittedName>
        <fullName evidence="3">Uncharacterized protein</fullName>
    </submittedName>
</protein>
<dbReference type="GeneID" id="95373450"/>
<name>A0A410WPY2_9BACL</name>
<evidence type="ECO:0000313" key="3">
    <source>
        <dbReference type="EMBL" id="QAV16403.1"/>
    </source>
</evidence>
<dbReference type="EMBL" id="CP026520">
    <property type="protein sequence ID" value="QAV16403.1"/>
    <property type="molecule type" value="Genomic_DNA"/>
</dbReference>
<reference evidence="3 4" key="1">
    <citation type="submission" date="2018-01" db="EMBL/GenBank/DDBJ databases">
        <title>The whole genome sequencing and assembly of Paenibacillus chitinolyticus KCCM 41400 strain.</title>
        <authorList>
            <person name="Kim J.-Y."/>
            <person name="Park M.-K."/>
            <person name="Lee Y.-J."/>
            <person name="Yi H."/>
            <person name="Bahn Y.-S."/>
            <person name="Kim J.F."/>
            <person name="Lee D.-W."/>
        </authorList>
    </citation>
    <scope>NUCLEOTIDE SEQUENCE [LARGE SCALE GENOMIC DNA]</scope>
    <source>
        <strain evidence="3 4">KCCM 41400</strain>
    </source>
</reference>